<protein>
    <submittedName>
        <fullName evidence="1">Uncharacterized protein</fullName>
    </submittedName>
</protein>
<comment type="caution">
    <text evidence="1">The sequence shown here is derived from an EMBL/GenBank/DDBJ whole genome shotgun (WGS) entry which is preliminary data.</text>
</comment>
<dbReference type="Proteomes" id="UP000641514">
    <property type="component" value="Unassembled WGS sequence"/>
</dbReference>
<accession>A0A916U5S9</accession>
<dbReference type="AlphaFoldDB" id="A0A916U5S9"/>
<sequence length="125" mass="14179">MTYDPCVGRHLGDQTHLLLHHGRDRRHLGVHGNLLVHLLVRLVLHLDHRSRLDHLDHRSHRRDGTLRGYHLDHRDRLVHRDRRLGDLGDLLHHRALAVLIATASGLELGVAACHLRLGATASGLE</sequence>
<reference evidence="1" key="2">
    <citation type="submission" date="2020-09" db="EMBL/GenBank/DDBJ databases">
        <authorList>
            <person name="Sun Q."/>
            <person name="Zhou Y."/>
        </authorList>
    </citation>
    <scope>NUCLEOTIDE SEQUENCE</scope>
    <source>
        <strain evidence="1">CGMCC 1.15478</strain>
    </source>
</reference>
<reference evidence="1" key="1">
    <citation type="journal article" date="2014" name="Int. J. Syst. Evol. Microbiol.">
        <title>Complete genome sequence of Corynebacterium casei LMG S-19264T (=DSM 44701T), isolated from a smear-ripened cheese.</title>
        <authorList>
            <consortium name="US DOE Joint Genome Institute (JGI-PGF)"/>
            <person name="Walter F."/>
            <person name="Albersmeier A."/>
            <person name="Kalinowski J."/>
            <person name="Ruckert C."/>
        </authorList>
    </citation>
    <scope>NUCLEOTIDE SEQUENCE</scope>
    <source>
        <strain evidence="1">CGMCC 1.15478</strain>
    </source>
</reference>
<dbReference type="EMBL" id="BMJH01000001">
    <property type="protein sequence ID" value="GGC60501.1"/>
    <property type="molecule type" value="Genomic_DNA"/>
</dbReference>
<evidence type="ECO:0000313" key="1">
    <source>
        <dbReference type="EMBL" id="GGC60501.1"/>
    </source>
</evidence>
<proteinExistence type="predicted"/>
<keyword evidence="2" id="KW-1185">Reference proteome</keyword>
<organism evidence="1 2">
    <name type="scientific">Hoyosella rhizosphaerae</name>
    <dbReference type="NCBI Taxonomy" id="1755582"/>
    <lineage>
        <taxon>Bacteria</taxon>
        <taxon>Bacillati</taxon>
        <taxon>Actinomycetota</taxon>
        <taxon>Actinomycetes</taxon>
        <taxon>Mycobacteriales</taxon>
        <taxon>Hoyosellaceae</taxon>
        <taxon>Hoyosella</taxon>
    </lineage>
</organism>
<gene>
    <name evidence="1" type="ORF">GCM10011410_11240</name>
</gene>
<name>A0A916U5S9_9ACTN</name>
<evidence type="ECO:0000313" key="2">
    <source>
        <dbReference type="Proteomes" id="UP000641514"/>
    </source>
</evidence>